<feature type="domain" description="Haem NO binding associated" evidence="4">
    <location>
        <begin position="1"/>
        <end position="51"/>
    </location>
</feature>
<dbReference type="EMBL" id="JAMKFB020000015">
    <property type="protein sequence ID" value="KAL0175153.1"/>
    <property type="molecule type" value="Genomic_DNA"/>
</dbReference>
<gene>
    <name evidence="5" type="ORF">M9458_031121</name>
</gene>
<protein>
    <recommendedName>
        <fullName evidence="1">guanylate cyclase</fullName>
        <ecNumber evidence="1">4.6.1.2</ecNumber>
    </recommendedName>
</protein>
<dbReference type="Proteomes" id="UP001529510">
    <property type="component" value="Unassembled WGS sequence"/>
</dbReference>
<name>A0ABD0PM70_CIRMR</name>
<comment type="caution">
    <text evidence="5">The sequence shown here is derived from an EMBL/GenBank/DDBJ whole genome shotgun (WGS) entry which is preliminary data.</text>
</comment>
<evidence type="ECO:0000313" key="6">
    <source>
        <dbReference type="Proteomes" id="UP001529510"/>
    </source>
</evidence>
<dbReference type="InterPro" id="IPR042463">
    <property type="entry name" value="HNOB_dom_associated_sf"/>
</dbReference>
<keyword evidence="6" id="KW-1185">Reference proteome</keyword>
<evidence type="ECO:0000256" key="3">
    <source>
        <dbReference type="ARBA" id="ARBA00023293"/>
    </source>
</evidence>
<dbReference type="InterPro" id="IPR011645">
    <property type="entry name" value="HNOB_dom_associated"/>
</dbReference>
<proteinExistence type="predicted"/>
<dbReference type="PANTHER" id="PTHR45655:SF7">
    <property type="entry name" value="GUANYLATE CYCLASE SOLUBLE SUBUNIT ALPHA-2"/>
    <property type="match status" value="1"/>
</dbReference>
<dbReference type="GO" id="GO:0004383">
    <property type="term" value="F:guanylate cyclase activity"/>
    <property type="evidence" value="ECO:0007669"/>
    <property type="project" value="UniProtKB-EC"/>
</dbReference>
<keyword evidence="3" id="KW-0141">cGMP biosynthesis</keyword>
<keyword evidence="2" id="KW-0547">Nucleotide-binding</keyword>
<evidence type="ECO:0000256" key="2">
    <source>
        <dbReference type="ARBA" id="ARBA00022741"/>
    </source>
</evidence>
<dbReference type="AlphaFoldDB" id="A0ABD0PM70"/>
<dbReference type="PANTHER" id="PTHR45655">
    <property type="entry name" value="GUANYLATE CYCLASE SOLUBLE SUBUNIT BETA-2"/>
    <property type="match status" value="1"/>
</dbReference>
<organism evidence="5 6">
    <name type="scientific">Cirrhinus mrigala</name>
    <name type="common">Mrigala</name>
    <dbReference type="NCBI Taxonomy" id="683832"/>
    <lineage>
        <taxon>Eukaryota</taxon>
        <taxon>Metazoa</taxon>
        <taxon>Chordata</taxon>
        <taxon>Craniata</taxon>
        <taxon>Vertebrata</taxon>
        <taxon>Euteleostomi</taxon>
        <taxon>Actinopterygii</taxon>
        <taxon>Neopterygii</taxon>
        <taxon>Teleostei</taxon>
        <taxon>Ostariophysi</taxon>
        <taxon>Cypriniformes</taxon>
        <taxon>Cyprinidae</taxon>
        <taxon>Labeoninae</taxon>
        <taxon>Labeonini</taxon>
        <taxon>Cirrhinus</taxon>
    </lineage>
</organism>
<evidence type="ECO:0000259" key="4">
    <source>
        <dbReference type="Pfam" id="PF07701"/>
    </source>
</evidence>
<feature type="non-terminal residue" evidence="5">
    <location>
        <position position="51"/>
    </location>
</feature>
<evidence type="ECO:0000256" key="1">
    <source>
        <dbReference type="ARBA" id="ARBA00012202"/>
    </source>
</evidence>
<dbReference type="GO" id="GO:0000166">
    <property type="term" value="F:nucleotide binding"/>
    <property type="evidence" value="ECO:0007669"/>
    <property type="project" value="UniProtKB-KW"/>
</dbReference>
<dbReference type="EC" id="4.6.1.2" evidence="1"/>
<sequence>MELKGQMLHLPESNSIMFLGSPRVDRLEELMGRGLHLSDIPIHDATRDVIL</sequence>
<evidence type="ECO:0000313" key="5">
    <source>
        <dbReference type="EMBL" id="KAL0175153.1"/>
    </source>
</evidence>
<accession>A0ABD0PM70</accession>
<reference evidence="5 6" key="1">
    <citation type="submission" date="2024-05" db="EMBL/GenBank/DDBJ databases">
        <title>Genome sequencing and assembly of Indian major carp, Cirrhinus mrigala (Hamilton, 1822).</title>
        <authorList>
            <person name="Mohindra V."/>
            <person name="Chowdhury L.M."/>
            <person name="Lal K."/>
            <person name="Jena J.K."/>
        </authorList>
    </citation>
    <scope>NUCLEOTIDE SEQUENCE [LARGE SCALE GENOMIC DNA]</scope>
    <source>
        <strain evidence="5">CM1030</strain>
        <tissue evidence="5">Blood</tissue>
    </source>
</reference>
<dbReference type="Pfam" id="PF07701">
    <property type="entry name" value="HNOBA"/>
    <property type="match status" value="1"/>
</dbReference>
<dbReference type="Gene3D" id="3.30.450.260">
    <property type="entry name" value="Haem NO binding associated domain"/>
    <property type="match status" value="1"/>
</dbReference>